<feature type="region of interest" description="Disordered" evidence="1">
    <location>
        <begin position="156"/>
        <end position="176"/>
    </location>
</feature>
<dbReference type="Pfam" id="PF17765">
    <property type="entry name" value="MLTR_LBD"/>
    <property type="match status" value="1"/>
</dbReference>
<reference evidence="3 4" key="1">
    <citation type="submission" date="2020-03" db="EMBL/GenBank/DDBJ databases">
        <title>Draft genome of Streptomyces sp. ventii, isolated from the Axial Seamount in the Pacific Ocean, and resequencing of the two type strains Streptomyces lonarensis strain NCL 716 and Streptomyces bohaiensis strain 11A07.</title>
        <authorList>
            <person name="Loughran R.M."/>
            <person name="Pfannmuller K.M."/>
            <person name="Wasson B.J."/>
            <person name="Deadmond M.C."/>
            <person name="Paddock B.E."/>
            <person name="Koyack M.J."/>
            <person name="Gallegos D.A."/>
            <person name="Mitchell E.A."/>
            <person name="Ushijima B."/>
            <person name="Saw J.H."/>
            <person name="Mcphail K.L."/>
            <person name="Videau P."/>
        </authorList>
    </citation>
    <scope>NUCLEOTIDE SEQUENCE [LARGE SCALE GENOMIC DNA]</scope>
    <source>
        <strain evidence="4">5675061</strain>
    </source>
</reference>
<dbReference type="PANTHER" id="PTHR35010">
    <property type="entry name" value="BLL4672 PROTEIN-RELATED"/>
    <property type="match status" value="1"/>
</dbReference>
<protein>
    <recommendedName>
        <fullName evidence="2">MmyB-like transcription regulator ligand binding domain-containing protein</fullName>
    </recommendedName>
</protein>
<evidence type="ECO:0000259" key="2">
    <source>
        <dbReference type="Pfam" id="PF17765"/>
    </source>
</evidence>
<evidence type="ECO:0000313" key="4">
    <source>
        <dbReference type="Proteomes" id="UP000746503"/>
    </source>
</evidence>
<organism evidence="3 4">
    <name type="scientific">Streptomyces spiramenti</name>
    <dbReference type="NCBI Taxonomy" id="2720606"/>
    <lineage>
        <taxon>Bacteria</taxon>
        <taxon>Bacillati</taxon>
        <taxon>Actinomycetota</taxon>
        <taxon>Actinomycetes</taxon>
        <taxon>Kitasatosporales</taxon>
        <taxon>Streptomycetaceae</taxon>
        <taxon>Streptomyces</taxon>
    </lineage>
</organism>
<sequence length="176" mass="19149">MAHNALGRALYAPVFTSGTAARHGRANIARYTFLDPGAQDFFTDWDTAYASTAALLRAEAGRRPHDRALRELIGDLSTLSTTFRTVWASHDVRIHHDGTKKLHHPEAGRLELIYQSLTLPLHHRDGDGMTLYTAAPGSAAEDQLRLLGIWTAAPADHKSTHPTEAPQDSPPPATSG</sequence>
<dbReference type="Proteomes" id="UP000746503">
    <property type="component" value="Unassembled WGS sequence"/>
</dbReference>
<gene>
    <name evidence="3" type="ORF">HCJ92_02490</name>
</gene>
<evidence type="ECO:0000256" key="1">
    <source>
        <dbReference type="SAM" id="MobiDB-lite"/>
    </source>
</evidence>
<dbReference type="InterPro" id="IPR041413">
    <property type="entry name" value="MLTR_LBD"/>
</dbReference>
<proteinExistence type="predicted"/>
<evidence type="ECO:0000313" key="3">
    <source>
        <dbReference type="EMBL" id="NJP65180.1"/>
    </source>
</evidence>
<comment type="caution">
    <text evidence="3">The sequence shown here is derived from an EMBL/GenBank/DDBJ whole genome shotgun (WGS) entry which is preliminary data.</text>
</comment>
<dbReference type="PANTHER" id="PTHR35010:SF2">
    <property type="entry name" value="BLL4672 PROTEIN"/>
    <property type="match status" value="1"/>
</dbReference>
<dbReference type="Gene3D" id="3.30.450.180">
    <property type="match status" value="1"/>
</dbReference>
<dbReference type="EMBL" id="JAAVJB010000009">
    <property type="protein sequence ID" value="NJP65180.1"/>
    <property type="molecule type" value="Genomic_DNA"/>
</dbReference>
<keyword evidence="4" id="KW-1185">Reference proteome</keyword>
<feature type="domain" description="MmyB-like transcription regulator ligand binding" evidence="2">
    <location>
        <begin position="2"/>
        <end position="147"/>
    </location>
</feature>
<name>A0ABX1ALM1_9ACTN</name>
<accession>A0ABX1ALM1</accession>